<name>A0A1Q5URX6_9EURO</name>
<evidence type="ECO:0000313" key="1">
    <source>
        <dbReference type="EMBL" id="OKP15233.1"/>
    </source>
</evidence>
<proteinExistence type="predicted"/>
<organism evidence="1 2">
    <name type="scientific">Penicillium subrubescens</name>
    <dbReference type="NCBI Taxonomy" id="1316194"/>
    <lineage>
        <taxon>Eukaryota</taxon>
        <taxon>Fungi</taxon>
        <taxon>Dikarya</taxon>
        <taxon>Ascomycota</taxon>
        <taxon>Pezizomycotina</taxon>
        <taxon>Eurotiomycetes</taxon>
        <taxon>Eurotiomycetidae</taxon>
        <taxon>Eurotiales</taxon>
        <taxon>Aspergillaceae</taxon>
        <taxon>Penicillium</taxon>
    </lineage>
</organism>
<evidence type="ECO:0000313" key="2">
    <source>
        <dbReference type="Proteomes" id="UP000186955"/>
    </source>
</evidence>
<dbReference type="STRING" id="1316194.A0A1Q5URX6"/>
<protein>
    <submittedName>
        <fullName evidence="1">Uncharacterized protein</fullName>
    </submittedName>
</protein>
<keyword evidence="2" id="KW-1185">Reference proteome</keyword>
<sequence>MAEISGPPTTGVKLDNEGDWHLWLSAIKNIALEAQIWQYINPRLPTEPLEPTEPIKPTAEQITGDPTATVHSLSQANLSRYSTLLTIYQTERAEYQTFLRARQRIINVIYASVTRSNQHYLAGLHTPYQQLRKLRTIFAPSPRLYTQRLRMIWRSHLDSAKNKSSNKQAWLTRIEALYNECVNANVPEVLNTDALLYDFLTAIRIAGYENFFQTWFQQIFVNNQDIDFYRLVHHFREAQRVEATQSNASGIAFAATLNGQSTQYPRNPCVCGGNHSYKRCYYLNPTTRPAGWQPRPETIASINNILAKDSTLVERIRKVLPNLKGPAFVAFTDIDIATETITF</sequence>
<gene>
    <name evidence="1" type="ORF">PENSUB_916</name>
</gene>
<dbReference type="EMBL" id="MNBE01000013">
    <property type="protein sequence ID" value="OKP15233.1"/>
    <property type="molecule type" value="Genomic_DNA"/>
</dbReference>
<reference evidence="1 2" key="1">
    <citation type="submission" date="2016-10" db="EMBL/GenBank/DDBJ databases">
        <title>Genome sequence of the ascomycete fungus Penicillium subrubescens.</title>
        <authorList>
            <person name="De Vries R.P."/>
            <person name="Peng M."/>
            <person name="Dilokpimol A."/>
            <person name="Hilden K."/>
            <person name="Makela M.R."/>
            <person name="Grigoriev I."/>
            <person name="Riley R."/>
            <person name="Granchi Z."/>
        </authorList>
    </citation>
    <scope>NUCLEOTIDE SEQUENCE [LARGE SCALE GENOMIC DNA]</scope>
    <source>
        <strain evidence="1 2">CBS 132785</strain>
    </source>
</reference>
<dbReference type="AlphaFoldDB" id="A0A1Q5URX6"/>
<accession>A0A1Q5URX6</accession>
<dbReference type="Proteomes" id="UP000186955">
    <property type="component" value="Unassembled WGS sequence"/>
</dbReference>
<comment type="caution">
    <text evidence="1">The sequence shown here is derived from an EMBL/GenBank/DDBJ whole genome shotgun (WGS) entry which is preliminary data.</text>
</comment>
<dbReference type="OrthoDB" id="4363438at2759"/>